<protein>
    <submittedName>
        <fullName evidence="2">HET-domain-containing protein</fullName>
    </submittedName>
</protein>
<evidence type="ECO:0000259" key="1">
    <source>
        <dbReference type="Pfam" id="PF06985"/>
    </source>
</evidence>
<dbReference type="Pfam" id="PF06985">
    <property type="entry name" value="HET"/>
    <property type="match status" value="1"/>
</dbReference>
<proteinExistence type="predicted"/>
<dbReference type="EMBL" id="ML976993">
    <property type="protein sequence ID" value="KAF1955879.1"/>
    <property type="molecule type" value="Genomic_DNA"/>
</dbReference>
<reference evidence="2" key="1">
    <citation type="journal article" date="2020" name="Stud. Mycol.">
        <title>101 Dothideomycetes genomes: a test case for predicting lifestyles and emergence of pathogens.</title>
        <authorList>
            <person name="Haridas S."/>
            <person name="Albert R."/>
            <person name="Binder M."/>
            <person name="Bloem J."/>
            <person name="Labutti K."/>
            <person name="Salamov A."/>
            <person name="Andreopoulos B."/>
            <person name="Baker S."/>
            <person name="Barry K."/>
            <person name="Bills G."/>
            <person name="Bluhm B."/>
            <person name="Cannon C."/>
            <person name="Castanera R."/>
            <person name="Culley D."/>
            <person name="Daum C."/>
            <person name="Ezra D."/>
            <person name="Gonzalez J."/>
            <person name="Henrissat B."/>
            <person name="Kuo A."/>
            <person name="Liang C."/>
            <person name="Lipzen A."/>
            <person name="Lutzoni F."/>
            <person name="Magnuson J."/>
            <person name="Mondo S."/>
            <person name="Nolan M."/>
            <person name="Ohm R."/>
            <person name="Pangilinan J."/>
            <person name="Park H.-J."/>
            <person name="Ramirez L."/>
            <person name="Alfaro M."/>
            <person name="Sun H."/>
            <person name="Tritt A."/>
            <person name="Yoshinaga Y."/>
            <person name="Zwiers L.-H."/>
            <person name="Turgeon B."/>
            <person name="Goodwin S."/>
            <person name="Spatafora J."/>
            <person name="Crous P."/>
            <person name="Grigoriev I."/>
        </authorList>
    </citation>
    <scope>NUCLEOTIDE SEQUENCE</scope>
    <source>
        <strain evidence="2">CBS 675.92</strain>
    </source>
</reference>
<dbReference type="Proteomes" id="UP000800035">
    <property type="component" value="Unassembled WGS sequence"/>
</dbReference>
<dbReference type="InterPro" id="IPR010730">
    <property type="entry name" value="HET"/>
</dbReference>
<evidence type="ECO:0000313" key="2">
    <source>
        <dbReference type="EMBL" id="KAF1955879.1"/>
    </source>
</evidence>
<accession>A0A6A5TVW3</accession>
<feature type="domain" description="Heterokaryon incompatibility" evidence="1">
    <location>
        <begin position="213"/>
        <end position="372"/>
    </location>
</feature>
<sequence>MDQSMEAFPVGKAITNLRDQTKQDTAETKVERVPQNGQLCEDCLGIGKHLAKTAREDHRAEYVWKRSEKEICEDCVCCVFLRHKLGIEIEGLRPGITGIIMSRTGGIGNGALQFKRELYNPWWFPDCFTGIYTAYDDPATSDPAVEFLRVPQCANSPACLQFVAEQLSSCETTHAECSQKTAPCLPDRVIAIKNSRLSTDPRLVLSRGTKGRYVALSHCWGPSIPTRLVERNLQDFVHGIPFSLLPQNFQDAINVTHKLGIEYLWIDALCIIQDSPSDWAKQAEQMSDIYHNASLTLIAASASSSEEGFLGDRTGRNSDGFSSTVRLPYPYQSDEATTQSGTIYLSDHQSVAHLGWEHIYQPTQSRAWCFQEWLLSTRCVSFNREQAIWQCKRGSVMECHVKRPYLDSSVLGPIHSTFSQQIDRFKSPGCDRQHFINSVLDYWEWNMEVYSRKQLTKASDVLPAISGIAHRITTLAGTSYLAGIWEERLLRQLQWKYRRYMSTSDPMVLPNARETCAPSWSWASRCFRNPKLELVFLITGRTGSGLTIEPGNHQARLLEVFSTTTPWQKYTARLVMRAWTRQAHYIYAGGVIHSSYEDPFTHVHGLVCDLADGRRSIVEGSLDIEYAEFWNRECTCAQIYQEHINNGTAKEICCRRVELLLLTLGVWDNEGRGLMLWKENQDEGDNYVRIGMYQYRPVEVPVWPDGFGHTPEIRNLYRLPGACNGRLTDGWSRDKIHHRS</sequence>
<dbReference type="PANTHER" id="PTHR33112:SF9">
    <property type="entry name" value="HETEROKARYON INCOMPATIBILITY DOMAIN-CONTAINING PROTEIN"/>
    <property type="match status" value="1"/>
</dbReference>
<dbReference type="OrthoDB" id="47007at2759"/>
<dbReference type="AlphaFoldDB" id="A0A6A5TVW3"/>
<gene>
    <name evidence="2" type="ORF">CC80DRAFT_594060</name>
</gene>
<organism evidence="2 3">
    <name type="scientific">Byssothecium circinans</name>
    <dbReference type="NCBI Taxonomy" id="147558"/>
    <lineage>
        <taxon>Eukaryota</taxon>
        <taxon>Fungi</taxon>
        <taxon>Dikarya</taxon>
        <taxon>Ascomycota</taxon>
        <taxon>Pezizomycotina</taxon>
        <taxon>Dothideomycetes</taxon>
        <taxon>Pleosporomycetidae</taxon>
        <taxon>Pleosporales</taxon>
        <taxon>Massarineae</taxon>
        <taxon>Massarinaceae</taxon>
        <taxon>Byssothecium</taxon>
    </lineage>
</organism>
<dbReference type="PANTHER" id="PTHR33112">
    <property type="entry name" value="DOMAIN PROTEIN, PUTATIVE-RELATED"/>
    <property type="match status" value="1"/>
</dbReference>
<name>A0A6A5TVW3_9PLEO</name>
<keyword evidence="3" id="KW-1185">Reference proteome</keyword>
<evidence type="ECO:0000313" key="3">
    <source>
        <dbReference type="Proteomes" id="UP000800035"/>
    </source>
</evidence>